<dbReference type="SUPFAM" id="SSF53697">
    <property type="entry name" value="SIS domain"/>
    <property type="match status" value="1"/>
</dbReference>
<keyword evidence="4" id="KW-1185">Reference proteome</keyword>
<dbReference type="EMBL" id="PVOB01000028">
    <property type="protein sequence ID" value="PRO95890.1"/>
    <property type="molecule type" value="Genomic_DNA"/>
</dbReference>
<dbReference type="InterPro" id="IPR000281">
    <property type="entry name" value="HTH_RpiR"/>
</dbReference>
<dbReference type="Pfam" id="PF01418">
    <property type="entry name" value="HTH_6"/>
    <property type="match status" value="1"/>
</dbReference>
<dbReference type="InterPro" id="IPR009057">
    <property type="entry name" value="Homeodomain-like_sf"/>
</dbReference>
<dbReference type="AlphaFoldDB" id="A0ABD7IQJ3"/>
<reference evidence="3 5" key="2">
    <citation type="submission" date="2018-10" db="EMBL/GenBank/DDBJ databases">
        <title>Genome sequences of five Lactobacillus pentosus strains isolated from brines of traditionally fermented spanish-style green table olives and differences between them.</title>
        <authorList>
            <person name="Jimenez Diaz R."/>
        </authorList>
    </citation>
    <scope>NUCLEOTIDE SEQUENCE [LARGE SCALE GENOMIC DNA]</scope>
    <source>
        <strain evidence="3 5">IG10</strain>
    </source>
</reference>
<accession>A0ABD7IQJ3</accession>
<sequence>MDNTLYNILYKLSNELDTKDPESTNFILSAYLLKNFATISEVSIYDIAAECNVSRSTIRRFAKQIGFENFAVLKKLIKQYHHPVEQVSDKKYREMLTNSLINIANELDERMDTHEVDVICERIRRAENVYIFTSEPSISSARDFQVNLASKGYISYVITDFSEQNTILNQISHEDYVLTLSVSGMFARTINSVITRLTCILDLITANRIFDYEKCYSHVYYMSHLDYSKNPEIYRSYGLHYFLDIIQNHL</sequence>
<dbReference type="PANTHER" id="PTHR30514:SF10">
    <property type="entry name" value="MURR_RPIR FAMILY TRANSCRIPTIONAL REGULATOR"/>
    <property type="match status" value="1"/>
</dbReference>
<evidence type="ECO:0000313" key="4">
    <source>
        <dbReference type="Proteomes" id="UP000238378"/>
    </source>
</evidence>
<dbReference type="PROSITE" id="PS51071">
    <property type="entry name" value="HTH_RPIR"/>
    <property type="match status" value="1"/>
</dbReference>
<dbReference type="Proteomes" id="UP000276249">
    <property type="component" value="Unassembled WGS sequence"/>
</dbReference>
<reference evidence="2 4" key="1">
    <citation type="submission" date="2018-03" db="EMBL/GenBank/DDBJ databases">
        <title>Draft Genome Sequences of six Lactobacillus pentosus Strains Isolated from Brines of Traditionally Fermented Spanish-Style Green Table Olives.</title>
        <authorList>
            <person name="Calero-Delgado B."/>
            <person name="Martin-Platero A.M."/>
            <person name="Perez-Pulido A.J."/>
            <person name="Benitez-Cabello A."/>
            <person name="Casimiro-Soriguer C.S."/>
            <person name="Martinez-Bueno M."/>
            <person name="Arroyo-Lopez F.N."/>
            <person name="Rodriguez-Gomez F."/>
            <person name="Bautista-Gallego J."/>
            <person name="Garrido-Fernandez A."/>
            <person name="Jimenez-Diaz R."/>
        </authorList>
    </citation>
    <scope>NUCLEOTIDE SEQUENCE [LARGE SCALE GENOMIC DNA]</scope>
    <source>
        <strain evidence="2 4">IG2</strain>
    </source>
</reference>
<proteinExistence type="predicted"/>
<dbReference type="InterPro" id="IPR046348">
    <property type="entry name" value="SIS_dom_sf"/>
</dbReference>
<organism evidence="3 5">
    <name type="scientific">Lactiplantibacillus pentosus</name>
    <name type="common">Lactobacillus pentosus</name>
    <dbReference type="NCBI Taxonomy" id="1589"/>
    <lineage>
        <taxon>Bacteria</taxon>
        <taxon>Bacillati</taxon>
        <taxon>Bacillota</taxon>
        <taxon>Bacilli</taxon>
        <taxon>Lactobacillales</taxon>
        <taxon>Lactobacillaceae</taxon>
        <taxon>Lactiplantibacillus</taxon>
    </lineage>
</organism>
<dbReference type="InterPro" id="IPR047640">
    <property type="entry name" value="RpiR-like"/>
</dbReference>
<dbReference type="Proteomes" id="UP000238378">
    <property type="component" value="Unassembled WGS sequence"/>
</dbReference>
<name>A0ABD7IQJ3_LACPE</name>
<dbReference type="PANTHER" id="PTHR30514">
    <property type="entry name" value="GLUCOKINASE"/>
    <property type="match status" value="1"/>
</dbReference>
<dbReference type="EMBL" id="RDCJ01000091">
    <property type="protein sequence ID" value="RMW47201.1"/>
    <property type="molecule type" value="Genomic_DNA"/>
</dbReference>
<gene>
    <name evidence="2" type="ORF">C6Y08_01930</name>
    <name evidence="3" type="ORF">D6U18_08970</name>
</gene>
<evidence type="ECO:0000313" key="3">
    <source>
        <dbReference type="EMBL" id="RMW47201.1"/>
    </source>
</evidence>
<dbReference type="SUPFAM" id="SSF46689">
    <property type="entry name" value="Homeodomain-like"/>
    <property type="match status" value="1"/>
</dbReference>
<evidence type="ECO:0000313" key="2">
    <source>
        <dbReference type="EMBL" id="PRO95890.1"/>
    </source>
</evidence>
<dbReference type="InterPro" id="IPR036388">
    <property type="entry name" value="WH-like_DNA-bd_sf"/>
</dbReference>
<evidence type="ECO:0000313" key="5">
    <source>
        <dbReference type="Proteomes" id="UP000276249"/>
    </source>
</evidence>
<feature type="domain" description="HTH rpiR-type" evidence="1">
    <location>
        <begin position="8"/>
        <end position="84"/>
    </location>
</feature>
<evidence type="ECO:0000259" key="1">
    <source>
        <dbReference type="PROSITE" id="PS51071"/>
    </source>
</evidence>
<dbReference type="Gene3D" id="3.40.50.10490">
    <property type="entry name" value="Glucose-6-phosphate isomerase like protein, domain 1"/>
    <property type="match status" value="1"/>
</dbReference>
<protein>
    <submittedName>
        <fullName evidence="3">MurR/RpiR family transcriptional regulator</fullName>
    </submittedName>
</protein>
<comment type="caution">
    <text evidence="3">The sequence shown here is derived from an EMBL/GenBank/DDBJ whole genome shotgun (WGS) entry which is preliminary data.</text>
</comment>
<dbReference type="Gene3D" id="1.10.10.10">
    <property type="entry name" value="Winged helix-like DNA-binding domain superfamily/Winged helix DNA-binding domain"/>
    <property type="match status" value="1"/>
</dbReference>
<dbReference type="RefSeq" id="WP_105960757.1">
    <property type="nucleotide sequence ID" value="NZ_JAHLCJ010000010.1"/>
</dbReference>